<dbReference type="RefSeq" id="WP_370443224.1">
    <property type="nucleotide sequence ID" value="NZ_JBGFTU010000041.1"/>
</dbReference>
<protein>
    <submittedName>
        <fullName evidence="2">Uncharacterized protein</fullName>
    </submittedName>
</protein>
<evidence type="ECO:0000256" key="1">
    <source>
        <dbReference type="SAM" id="MobiDB-lite"/>
    </source>
</evidence>
<dbReference type="EMBL" id="JBGFTU010000041">
    <property type="protein sequence ID" value="MEZ0167017.1"/>
    <property type="molecule type" value="Genomic_DNA"/>
</dbReference>
<dbReference type="Proteomes" id="UP001565927">
    <property type="component" value="Unassembled WGS sequence"/>
</dbReference>
<sequence length="92" mass="9894">MSGRDDEQREETHDGDGGQRDDKPHGLRPDLAEALRAARAALDETPADVLKSMPPSAGVTSQTLGLDIAKRLGLGSSPFQQQIDVITKSDRQ</sequence>
<name>A0ABV4H895_9ACTN</name>
<accession>A0ABV4H895</accession>
<evidence type="ECO:0000313" key="2">
    <source>
        <dbReference type="EMBL" id="MEZ0167017.1"/>
    </source>
</evidence>
<comment type="caution">
    <text evidence="2">The sequence shown here is derived from an EMBL/GenBank/DDBJ whole genome shotgun (WGS) entry which is preliminary data.</text>
</comment>
<gene>
    <name evidence="2" type="ORF">AB2L27_19865</name>
</gene>
<organism evidence="2 3">
    <name type="scientific">Kineococcus halophytocola</name>
    <dbReference type="NCBI Taxonomy" id="3234027"/>
    <lineage>
        <taxon>Bacteria</taxon>
        <taxon>Bacillati</taxon>
        <taxon>Actinomycetota</taxon>
        <taxon>Actinomycetes</taxon>
        <taxon>Kineosporiales</taxon>
        <taxon>Kineosporiaceae</taxon>
        <taxon>Kineococcus</taxon>
    </lineage>
</organism>
<evidence type="ECO:0000313" key="3">
    <source>
        <dbReference type="Proteomes" id="UP001565927"/>
    </source>
</evidence>
<reference evidence="2 3" key="1">
    <citation type="submission" date="2024-07" db="EMBL/GenBank/DDBJ databases">
        <authorList>
            <person name="Thanompreechachai J."/>
            <person name="Duangmal K."/>
        </authorList>
    </citation>
    <scope>NUCLEOTIDE SEQUENCE [LARGE SCALE GENOMIC DNA]</scope>
    <source>
        <strain evidence="2 3">LSe6-4</strain>
    </source>
</reference>
<feature type="region of interest" description="Disordered" evidence="1">
    <location>
        <begin position="1"/>
        <end position="31"/>
    </location>
</feature>
<proteinExistence type="predicted"/>
<keyword evidence="3" id="KW-1185">Reference proteome</keyword>